<evidence type="ECO:0000313" key="3">
    <source>
        <dbReference type="Proteomes" id="UP000628710"/>
    </source>
</evidence>
<dbReference type="GO" id="GO:0052689">
    <property type="term" value="F:carboxylic ester hydrolase activity"/>
    <property type="evidence" value="ECO:0007669"/>
    <property type="project" value="TreeGrafter"/>
</dbReference>
<dbReference type="EMBL" id="JAEMNX010000015">
    <property type="protein sequence ID" value="MBJ7538545.1"/>
    <property type="molecule type" value="Genomic_DNA"/>
</dbReference>
<evidence type="ECO:0000259" key="1">
    <source>
        <dbReference type="Pfam" id="PF12146"/>
    </source>
</evidence>
<dbReference type="SUPFAM" id="SSF53474">
    <property type="entry name" value="alpha/beta-Hydrolases"/>
    <property type="match status" value="1"/>
</dbReference>
<dbReference type="InterPro" id="IPR022742">
    <property type="entry name" value="Hydrolase_4"/>
</dbReference>
<dbReference type="InterPro" id="IPR029058">
    <property type="entry name" value="AB_hydrolase_fold"/>
</dbReference>
<dbReference type="PANTHER" id="PTHR43265">
    <property type="entry name" value="ESTERASE ESTD"/>
    <property type="match status" value="1"/>
</dbReference>
<reference evidence="2" key="1">
    <citation type="submission" date="2020-12" db="EMBL/GenBank/DDBJ databases">
        <title>Marinomonas arctica sp. nov., a psychrotolerant bacterium isolated from the Arctic.</title>
        <authorList>
            <person name="Zhang Y."/>
        </authorList>
    </citation>
    <scope>NUCLEOTIDE SEQUENCE</scope>
    <source>
        <strain evidence="2">C1424</strain>
    </source>
</reference>
<dbReference type="RefSeq" id="WP_199468955.1">
    <property type="nucleotide sequence ID" value="NZ_JAEMNX010000015.1"/>
</dbReference>
<dbReference type="Pfam" id="PF12146">
    <property type="entry name" value="Hydrolase_4"/>
    <property type="match status" value="1"/>
</dbReference>
<dbReference type="InterPro" id="IPR053145">
    <property type="entry name" value="AB_hydrolase_Est10"/>
</dbReference>
<organism evidence="2 3">
    <name type="scientific">Marinomonas transparens</name>
    <dbReference type="NCBI Taxonomy" id="2795388"/>
    <lineage>
        <taxon>Bacteria</taxon>
        <taxon>Pseudomonadati</taxon>
        <taxon>Pseudomonadota</taxon>
        <taxon>Gammaproteobacteria</taxon>
        <taxon>Oceanospirillales</taxon>
        <taxon>Oceanospirillaceae</taxon>
        <taxon>Marinomonas</taxon>
    </lineage>
</organism>
<comment type="caution">
    <text evidence="2">The sequence shown here is derived from an EMBL/GenBank/DDBJ whole genome shotgun (WGS) entry which is preliminary data.</text>
</comment>
<evidence type="ECO:0000313" key="2">
    <source>
        <dbReference type="EMBL" id="MBJ7538545.1"/>
    </source>
</evidence>
<protein>
    <submittedName>
        <fullName evidence="2">Alpha/beta hydrolase</fullName>
    </submittedName>
</protein>
<proteinExistence type="predicted"/>
<dbReference type="AlphaFoldDB" id="A0A934JLU0"/>
<dbReference type="Gene3D" id="3.40.50.1820">
    <property type="entry name" value="alpha/beta hydrolase"/>
    <property type="match status" value="1"/>
</dbReference>
<gene>
    <name evidence="2" type="ORF">I8J31_12740</name>
</gene>
<accession>A0A934JLU0</accession>
<feature type="domain" description="Serine aminopeptidase S33" evidence="1">
    <location>
        <begin position="53"/>
        <end position="270"/>
    </location>
</feature>
<keyword evidence="3" id="KW-1185">Reference proteome</keyword>
<keyword evidence="2" id="KW-0378">Hydrolase</keyword>
<dbReference type="PANTHER" id="PTHR43265:SF1">
    <property type="entry name" value="ESTERASE ESTD"/>
    <property type="match status" value="1"/>
</dbReference>
<name>A0A934JLU0_9GAMM</name>
<dbReference type="Proteomes" id="UP000628710">
    <property type="component" value="Unassembled WGS sequence"/>
</dbReference>
<sequence length="308" mass="34007">MIEIDCSITSGDVTLMGTACLPEECGQFPVVLMIHGSGPLDRDENVNGQGLNIFNAMAHYLAEQGIASVRYDKRGCGASTGNYYSTGHFALVDDAVEWCNALDGFPFCDKNQKYLLGHSEGCIIAAQADIKSPSIAGLILLCPFIESLEAILKQQAKVLQKDVDGRKGMTKLFLRLFGQPVDLQKKLITKIKNTSSDSFYARFRKVEAKWFREIFTINPVETFQQVTSPILAIAGEKDLQCNPKDVEEIAHIANVEVEQHIIGDLTHILRCDQESASFANYPGLMKKSIEPTVLTIISTWLSNQTGQK</sequence>